<dbReference type="EMBL" id="JAOPGA020000078">
    <property type="protein sequence ID" value="KAL0476707.1"/>
    <property type="molecule type" value="Genomic_DNA"/>
</dbReference>
<dbReference type="PROSITE" id="PS51421">
    <property type="entry name" value="RAS"/>
    <property type="match status" value="1"/>
</dbReference>
<proteinExistence type="predicted"/>
<dbReference type="InterPro" id="IPR027417">
    <property type="entry name" value="P-loop_NTPase"/>
</dbReference>
<dbReference type="PANTHER" id="PTHR24070">
    <property type="entry name" value="RAS, DI-RAS, AND RHEB FAMILY MEMBERS OF SMALL GTPASE SUPERFAMILY"/>
    <property type="match status" value="1"/>
</dbReference>
<gene>
    <name evidence="3" type="ORF">AKO1_006149</name>
</gene>
<evidence type="ECO:0000313" key="4">
    <source>
        <dbReference type="Proteomes" id="UP001431209"/>
    </source>
</evidence>
<dbReference type="GO" id="GO:0005525">
    <property type="term" value="F:GTP binding"/>
    <property type="evidence" value="ECO:0007669"/>
    <property type="project" value="UniProtKB-KW"/>
</dbReference>
<dbReference type="GO" id="GO:0016020">
    <property type="term" value="C:membrane"/>
    <property type="evidence" value="ECO:0007669"/>
    <property type="project" value="InterPro"/>
</dbReference>
<keyword evidence="4" id="KW-1185">Reference proteome</keyword>
<dbReference type="SMART" id="SM00173">
    <property type="entry name" value="RAS"/>
    <property type="match status" value="1"/>
</dbReference>
<dbReference type="Proteomes" id="UP001431209">
    <property type="component" value="Unassembled WGS sequence"/>
</dbReference>
<evidence type="ECO:0000256" key="2">
    <source>
        <dbReference type="ARBA" id="ARBA00023134"/>
    </source>
</evidence>
<dbReference type="Pfam" id="PF00071">
    <property type="entry name" value="Ras"/>
    <property type="match status" value="1"/>
</dbReference>
<keyword evidence="2" id="KW-0342">GTP-binding</keyword>
<reference evidence="3 4" key="1">
    <citation type="submission" date="2024-03" db="EMBL/GenBank/DDBJ databases">
        <title>The Acrasis kona genome and developmental transcriptomes reveal deep origins of eukaryotic multicellular pathways.</title>
        <authorList>
            <person name="Sheikh S."/>
            <person name="Fu C.-J."/>
            <person name="Brown M.W."/>
            <person name="Baldauf S.L."/>
        </authorList>
    </citation>
    <scope>NUCLEOTIDE SEQUENCE [LARGE SCALE GENOMIC DNA]</scope>
    <source>
        <strain evidence="3 4">ATCC MYA-3509</strain>
    </source>
</reference>
<name>A0AAW2YL15_9EUKA</name>
<sequence>MATSPNSNLSLSPGAPANVRIAVLGGQQDVVSDFVFSFLDRPSCVDPNDEKCLSKSTQINGQQFNVQVNYTSGQESYRSLQDSYLRQCHGFVCIYDKYKQWTLDELLMDYLPKIERVAASNKEIKTVPLIFFANETDAHAWSSLEELTAKNKLEAWLKFKPLWVEGNTRTGANVNECVWMLLNQLVKLHYERELEFQTLSNKKKLTGKNKKSIKQKKCLIM</sequence>
<dbReference type="PRINTS" id="PR00449">
    <property type="entry name" value="RASTRNSFRMNG"/>
</dbReference>
<dbReference type="InterPro" id="IPR001806">
    <property type="entry name" value="Small_GTPase"/>
</dbReference>
<dbReference type="GO" id="GO:0003924">
    <property type="term" value="F:GTPase activity"/>
    <property type="evidence" value="ECO:0007669"/>
    <property type="project" value="InterPro"/>
</dbReference>
<dbReference type="InterPro" id="IPR020849">
    <property type="entry name" value="Small_GTPase_Ras-type"/>
</dbReference>
<evidence type="ECO:0000256" key="1">
    <source>
        <dbReference type="ARBA" id="ARBA00022741"/>
    </source>
</evidence>
<protein>
    <submittedName>
        <fullName evidence="3">Ras-related protein O-RAL</fullName>
    </submittedName>
</protein>
<accession>A0AAW2YL15</accession>
<dbReference type="GO" id="GO:0007165">
    <property type="term" value="P:signal transduction"/>
    <property type="evidence" value="ECO:0007669"/>
    <property type="project" value="InterPro"/>
</dbReference>
<dbReference type="SUPFAM" id="SSF52540">
    <property type="entry name" value="P-loop containing nucleoside triphosphate hydrolases"/>
    <property type="match status" value="1"/>
</dbReference>
<dbReference type="PROSITE" id="PS51419">
    <property type="entry name" value="RAB"/>
    <property type="match status" value="1"/>
</dbReference>
<dbReference type="Gene3D" id="3.40.50.300">
    <property type="entry name" value="P-loop containing nucleotide triphosphate hydrolases"/>
    <property type="match status" value="1"/>
</dbReference>
<organism evidence="3 4">
    <name type="scientific">Acrasis kona</name>
    <dbReference type="NCBI Taxonomy" id="1008807"/>
    <lineage>
        <taxon>Eukaryota</taxon>
        <taxon>Discoba</taxon>
        <taxon>Heterolobosea</taxon>
        <taxon>Tetramitia</taxon>
        <taxon>Eutetramitia</taxon>
        <taxon>Acrasidae</taxon>
        <taxon>Acrasis</taxon>
    </lineage>
</organism>
<evidence type="ECO:0000313" key="3">
    <source>
        <dbReference type="EMBL" id="KAL0476707.1"/>
    </source>
</evidence>
<keyword evidence="1" id="KW-0547">Nucleotide-binding</keyword>
<comment type="caution">
    <text evidence="3">The sequence shown here is derived from an EMBL/GenBank/DDBJ whole genome shotgun (WGS) entry which is preliminary data.</text>
</comment>
<dbReference type="AlphaFoldDB" id="A0AAW2YL15"/>